<dbReference type="GO" id="GO:0006508">
    <property type="term" value="P:proteolysis"/>
    <property type="evidence" value="ECO:0007669"/>
    <property type="project" value="InterPro"/>
</dbReference>
<dbReference type="Proteomes" id="UP000290921">
    <property type="component" value="Unassembled WGS sequence"/>
</dbReference>
<evidence type="ECO:0000259" key="1">
    <source>
        <dbReference type="Pfam" id="PF03572"/>
    </source>
</evidence>
<dbReference type="AlphaFoldDB" id="A0A4V1LET6"/>
<organism evidence="2 3">
    <name type="scientific">Clostridium tetani</name>
    <dbReference type="NCBI Taxonomy" id="1513"/>
    <lineage>
        <taxon>Bacteria</taxon>
        <taxon>Bacillati</taxon>
        <taxon>Bacillota</taxon>
        <taxon>Clostridia</taxon>
        <taxon>Eubacteriales</taxon>
        <taxon>Clostridiaceae</taxon>
        <taxon>Clostridium</taxon>
    </lineage>
</organism>
<evidence type="ECO:0000313" key="2">
    <source>
        <dbReference type="EMBL" id="RXI49356.1"/>
    </source>
</evidence>
<dbReference type="InterPro" id="IPR029045">
    <property type="entry name" value="ClpP/crotonase-like_dom_sf"/>
</dbReference>
<dbReference type="Gene3D" id="3.90.226.10">
    <property type="entry name" value="2-enoyl-CoA Hydratase, Chain A, domain 1"/>
    <property type="match status" value="1"/>
</dbReference>
<dbReference type="SUPFAM" id="SSF52096">
    <property type="entry name" value="ClpP/crotonase"/>
    <property type="match status" value="1"/>
</dbReference>
<evidence type="ECO:0000313" key="3">
    <source>
        <dbReference type="Proteomes" id="UP000290921"/>
    </source>
</evidence>
<dbReference type="PANTHER" id="PTHR32060">
    <property type="entry name" value="TAIL-SPECIFIC PROTEASE"/>
    <property type="match status" value="1"/>
</dbReference>
<reference evidence="2 3" key="1">
    <citation type="submission" date="2018-06" db="EMBL/GenBank/DDBJ databases">
        <title>Genome conservation of Clostridium tetani.</title>
        <authorList>
            <person name="Bruggemann H."/>
            <person name="Popoff M.R."/>
        </authorList>
    </citation>
    <scope>NUCLEOTIDE SEQUENCE [LARGE SCALE GENOMIC DNA]</scope>
    <source>
        <strain evidence="2 3">2017.061</strain>
    </source>
</reference>
<accession>A0A4V1LET6</accession>
<protein>
    <submittedName>
        <fullName evidence="2">Peptidase S41</fullName>
    </submittedName>
</protein>
<gene>
    <name evidence="2" type="ORF">DP130_04700</name>
</gene>
<name>A0A4V1LET6_CLOTA</name>
<dbReference type="GO" id="GO:0008236">
    <property type="term" value="F:serine-type peptidase activity"/>
    <property type="evidence" value="ECO:0007669"/>
    <property type="project" value="InterPro"/>
</dbReference>
<comment type="caution">
    <text evidence="2">The sequence shown here is derived from an EMBL/GenBank/DDBJ whole genome shotgun (WGS) entry which is preliminary data.</text>
</comment>
<sequence length="435" mass="50794">MKMKKFKKLTILAVVLIILILSKSFIGKAYYKKNAPEHIKNFSKKEALEDYNYMWNVLERNYPCFNVIERKHGVTIKDIKNGYRKRIENRENVDFKYFNMILNKSINKFSDVGHLYVMDFNFYIMLRGTFDAIGKNEIGGIVKNNFEMATNKKTEETYKHIYNISYGKKILKDLNFTNISNKLYDNKNLSFKEIDKDTAYIKINNFYHYNIANDKDKLINFYRKNSDKKNLVIDLTENRGGSDSYWMTNIVAPNIDKELKLYNQYALYKNGDIVNDQWVKKNGNNEYREITTDFSEVLKLSKIRKEDLNDLKYLEISKSIPYNVKPSSKEKLFKGKIYVLVSEQVQSSGEDFVEYCKNTKFATLIGTTTGGNSPAMSPVYDVLPNSGLMLSYQIDYKLNPDGTCNTEFGLPPDVVIKENEEPLDTFKRVILEKKL</sequence>
<dbReference type="GO" id="GO:0004175">
    <property type="term" value="F:endopeptidase activity"/>
    <property type="evidence" value="ECO:0007669"/>
    <property type="project" value="TreeGrafter"/>
</dbReference>
<dbReference type="EMBL" id="QMAP01000004">
    <property type="protein sequence ID" value="RXI49356.1"/>
    <property type="molecule type" value="Genomic_DNA"/>
</dbReference>
<proteinExistence type="predicted"/>
<dbReference type="Pfam" id="PF03572">
    <property type="entry name" value="Peptidase_S41"/>
    <property type="match status" value="1"/>
</dbReference>
<feature type="domain" description="Tail specific protease" evidence="1">
    <location>
        <begin position="197"/>
        <end position="415"/>
    </location>
</feature>
<dbReference type="Gene3D" id="3.30.750.44">
    <property type="match status" value="1"/>
</dbReference>
<dbReference type="PANTHER" id="PTHR32060:SF22">
    <property type="entry name" value="CARBOXYL-TERMINAL-PROCESSING PEPTIDASE 3, CHLOROPLASTIC"/>
    <property type="match status" value="1"/>
</dbReference>
<dbReference type="InterPro" id="IPR005151">
    <property type="entry name" value="Tail-specific_protease"/>
</dbReference>